<dbReference type="Proteomes" id="UP000228987">
    <property type="component" value="Unassembled WGS sequence"/>
</dbReference>
<keyword evidence="1" id="KW-0472">Membrane</keyword>
<proteinExistence type="predicted"/>
<accession>A0A2A5CIK1</accession>
<dbReference type="InterPro" id="IPR022266">
    <property type="entry name" value="DtrJ-like"/>
</dbReference>
<gene>
    <name evidence="2" type="ORF">COA71_00295</name>
</gene>
<organism evidence="2 3">
    <name type="scientific">SAR86 cluster bacterium</name>
    <dbReference type="NCBI Taxonomy" id="2030880"/>
    <lineage>
        <taxon>Bacteria</taxon>
        <taxon>Pseudomonadati</taxon>
        <taxon>Pseudomonadota</taxon>
        <taxon>Gammaproteobacteria</taxon>
        <taxon>SAR86 cluster</taxon>
    </lineage>
</organism>
<comment type="caution">
    <text evidence="2">The sequence shown here is derived from an EMBL/GenBank/DDBJ whole genome shotgun (WGS) entry which is preliminary data.</text>
</comment>
<protein>
    <submittedName>
        <fullName evidence="2">TIGR03747 family integrating conjugative element membrane protein</fullName>
    </submittedName>
</protein>
<keyword evidence="1" id="KW-1133">Transmembrane helix</keyword>
<dbReference type="NCBIfam" id="TIGR03747">
    <property type="entry name" value="conj_TIGR03747"/>
    <property type="match status" value="1"/>
</dbReference>
<feature type="transmembrane region" description="Helical" evidence="1">
    <location>
        <begin position="145"/>
        <end position="167"/>
    </location>
</feature>
<evidence type="ECO:0000256" key="1">
    <source>
        <dbReference type="SAM" id="Phobius"/>
    </source>
</evidence>
<keyword evidence="1" id="KW-0812">Transmembrane</keyword>
<evidence type="ECO:0000313" key="3">
    <source>
        <dbReference type="Proteomes" id="UP000228987"/>
    </source>
</evidence>
<reference evidence="3" key="1">
    <citation type="submission" date="2017-08" db="EMBL/GenBank/DDBJ databases">
        <title>A dynamic microbial community with high functional redundancy inhabits the cold, oxic subseafloor aquifer.</title>
        <authorList>
            <person name="Tully B.J."/>
            <person name="Wheat C.G."/>
            <person name="Glazer B.T."/>
            <person name="Huber J.A."/>
        </authorList>
    </citation>
    <scope>NUCLEOTIDE SEQUENCE [LARGE SCALE GENOMIC DNA]</scope>
</reference>
<feature type="transmembrane region" description="Helical" evidence="1">
    <location>
        <begin position="21"/>
        <end position="42"/>
    </location>
</feature>
<dbReference type="Pfam" id="PF14348">
    <property type="entry name" value="DtrJ-like"/>
    <property type="match status" value="1"/>
</dbReference>
<dbReference type="AlphaFoldDB" id="A0A2A5CIK1"/>
<feature type="transmembrane region" description="Helical" evidence="1">
    <location>
        <begin position="188"/>
        <end position="210"/>
    </location>
</feature>
<sequence length="242" mass="27405">MASKQDYQAPRRKEPGIIGNSFSVLVQFITWLVISLIVSIGIEWIGMTYYWTEQGSNHARNVLIADQAYLNQQLVDKTIPIKASVIQWTATGVDWIGNLDWLKPNRNNTQDSSNGVLTNVIEWANDLRIQYKDYLQAGEYVSQTFVIRLGLIVFSLPIFVLAMWVGAVDGLIERDLRRWGGGRESSNVFTLAKNAITPIFVLACVIYISLPFSLDPVVIILPFAVLVGLSMRITFERLKKYF</sequence>
<feature type="transmembrane region" description="Helical" evidence="1">
    <location>
        <begin position="216"/>
        <end position="235"/>
    </location>
</feature>
<evidence type="ECO:0000313" key="2">
    <source>
        <dbReference type="EMBL" id="PCJ43348.1"/>
    </source>
</evidence>
<name>A0A2A5CIK1_9GAMM</name>
<dbReference type="EMBL" id="NVWI01000001">
    <property type="protein sequence ID" value="PCJ43348.1"/>
    <property type="molecule type" value="Genomic_DNA"/>
</dbReference>